<dbReference type="VEuPathDB" id="VectorBase:CSON012996"/>
<gene>
    <name evidence="11" type="primary">CSON012996</name>
</gene>
<comment type="subcellular location">
    <subcellularLocation>
        <location evidence="9">Mitochondrion inner membrane</location>
    </subcellularLocation>
</comment>
<keyword evidence="5" id="KW-0677">Repeat</keyword>
<keyword evidence="8" id="KW-1015">Disulfide bond</keyword>
<evidence type="ECO:0000256" key="3">
    <source>
        <dbReference type="ARBA" id="ARBA00022448"/>
    </source>
</evidence>
<keyword evidence="4 9" id="KW-0679">Respiratory chain</keyword>
<accession>A0A336LNF5</accession>
<dbReference type="OMA" id="FRTHWQC"/>
<evidence type="ECO:0000256" key="6">
    <source>
        <dbReference type="ARBA" id="ARBA00022982"/>
    </source>
</evidence>
<protein>
    <recommendedName>
        <fullName evidence="9">NADH dehydrogenase [ubiquinone] 1 alpha subcomplex subunit 8</fullName>
    </recommendedName>
</protein>
<evidence type="ECO:0000256" key="5">
    <source>
        <dbReference type="ARBA" id="ARBA00022737"/>
    </source>
</evidence>
<dbReference type="EMBL" id="UFQT01000063">
    <property type="protein sequence ID" value="SSX19275.1"/>
    <property type="molecule type" value="Genomic_DNA"/>
</dbReference>
<evidence type="ECO:0000256" key="8">
    <source>
        <dbReference type="ARBA" id="ARBA00023157"/>
    </source>
</evidence>
<keyword evidence="3 9" id="KW-0813">Transport</keyword>
<dbReference type="EMBL" id="UFQS01000063">
    <property type="protein sequence ID" value="SSW98889.1"/>
    <property type="molecule type" value="Genomic_DNA"/>
</dbReference>
<sequence>MVLTNDVQLPEEHTLDHPEIPLSSPALKAASFHLGKYCENQSNEFLLCRTELDDPRKCLEEGKALTNCAFEFLRKLKKTCKGEFEQYTHCLDQSSQDQNFRFCRKTQAVYDQCVLDKLGMERPEYGYFCRVKVHNSSRPPPPQKPMAVYPDATEHLPEDYPKPPAKYGSRFHWLH</sequence>
<evidence type="ECO:0000313" key="11">
    <source>
        <dbReference type="EMBL" id="SSX19275.1"/>
    </source>
</evidence>
<comment type="function">
    <text evidence="1 9">Accessory subunit of the mitochondrial membrane respiratory chain NADH dehydrogenase (Complex I), that is believed not to be involved in catalysis. Complex I functions in the transfer of electrons from NADH to the respiratory chain. The immediate electron acceptor for the enzyme is believed to be ubiquinone.</text>
</comment>
<name>A0A336LNF5_CULSO</name>
<evidence type="ECO:0000256" key="7">
    <source>
        <dbReference type="ARBA" id="ARBA00023128"/>
    </source>
</evidence>
<keyword evidence="9" id="KW-0472">Membrane</keyword>
<dbReference type="GO" id="GO:0006120">
    <property type="term" value="P:mitochondrial electron transport, NADH to ubiquinone"/>
    <property type="evidence" value="ECO:0007669"/>
    <property type="project" value="InterPro"/>
</dbReference>
<dbReference type="AlphaFoldDB" id="A0A336LNF5"/>
<organism evidence="11">
    <name type="scientific">Culicoides sonorensis</name>
    <name type="common">Biting midge</name>
    <dbReference type="NCBI Taxonomy" id="179676"/>
    <lineage>
        <taxon>Eukaryota</taxon>
        <taxon>Metazoa</taxon>
        <taxon>Ecdysozoa</taxon>
        <taxon>Arthropoda</taxon>
        <taxon>Hexapoda</taxon>
        <taxon>Insecta</taxon>
        <taxon>Pterygota</taxon>
        <taxon>Neoptera</taxon>
        <taxon>Endopterygota</taxon>
        <taxon>Diptera</taxon>
        <taxon>Nematocera</taxon>
        <taxon>Chironomoidea</taxon>
        <taxon>Ceratopogonidae</taxon>
        <taxon>Ceratopogoninae</taxon>
        <taxon>Culicoides</taxon>
        <taxon>Monoculicoides</taxon>
    </lineage>
</organism>
<evidence type="ECO:0000256" key="2">
    <source>
        <dbReference type="ARBA" id="ARBA00010705"/>
    </source>
</evidence>
<evidence type="ECO:0000256" key="1">
    <source>
        <dbReference type="ARBA" id="ARBA00003195"/>
    </source>
</evidence>
<dbReference type="PANTHER" id="PTHR13344:SF0">
    <property type="entry name" value="NADH DEHYDROGENASE [UBIQUINONE] 1 ALPHA SUBCOMPLEX SUBUNIT 8"/>
    <property type="match status" value="1"/>
</dbReference>
<dbReference type="GO" id="GO:0005743">
    <property type="term" value="C:mitochondrial inner membrane"/>
    <property type="evidence" value="ECO:0007669"/>
    <property type="project" value="UniProtKB-SubCell"/>
</dbReference>
<evidence type="ECO:0000313" key="10">
    <source>
        <dbReference type="EMBL" id="SSW98889.1"/>
    </source>
</evidence>
<keyword evidence="9" id="KW-0999">Mitochondrion inner membrane</keyword>
<reference evidence="10" key="1">
    <citation type="submission" date="2018-04" db="EMBL/GenBank/DDBJ databases">
        <authorList>
            <person name="Go L.Y."/>
            <person name="Mitchell J.A."/>
        </authorList>
    </citation>
    <scope>NUCLEOTIDE SEQUENCE</scope>
    <source>
        <tissue evidence="10">Whole organism</tissue>
    </source>
</reference>
<comment type="similarity">
    <text evidence="2 9">Belongs to the complex I NDUFA8 subunit family.</text>
</comment>
<dbReference type="PIRSF" id="PIRSF017016">
    <property type="entry name" value="NDUA8"/>
    <property type="match status" value="1"/>
</dbReference>
<reference evidence="11" key="2">
    <citation type="submission" date="2018-07" db="EMBL/GenBank/DDBJ databases">
        <authorList>
            <person name="Quirk P.G."/>
            <person name="Krulwich T.A."/>
        </authorList>
    </citation>
    <scope>NUCLEOTIDE SEQUENCE</scope>
</reference>
<dbReference type="PANTHER" id="PTHR13344">
    <property type="entry name" value="NADH-UBIQUINONE OXIDOREDUCTASE"/>
    <property type="match status" value="1"/>
</dbReference>
<evidence type="ECO:0000256" key="9">
    <source>
        <dbReference type="PIRNR" id="PIRNR017016"/>
    </source>
</evidence>
<keyword evidence="7 9" id="KW-0496">Mitochondrion</keyword>
<keyword evidence="6 9" id="KW-0249">Electron transport</keyword>
<proteinExistence type="inferred from homology"/>
<evidence type="ECO:0000256" key="4">
    <source>
        <dbReference type="ARBA" id="ARBA00022660"/>
    </source>
</evidence>
<dbReference type="InterPro" id="IPR016680">
    <property type="entry name" value="NDUFA8"/>
</dbReference>